<dbReference type="AlphaFoldDB" id="A0A1X7AH51"/>
<sequence length="283" mass="32121">MANRGSYPHPVVDAADDVSSDFKVINILVDSSQQDIEITYEIRTDDPDLRRLLDNGSAIHSLRWRCSSTISTGEMEPAEYQRTSTGFRLRAWLDQQQVKGRVDANVRIIVAKELRNHCWLRQHNDYGDASFDLLPGDVLADGGPFSFDAEKIYDPLNPPVGSCFKFIRSTRHKGIKAAFDGNETVDVQIPEKTFDNFQLFSHRPDLQISLVVLPALMETLNFIKSNKESEEEPLDDKIWYREIDQLVEARGGWKQSVLELAQKVLENPIDTAIRAGLVSEEED</sequence>
<reference evidence="1 2" key="1">
    <citation type="submission" date="2017-03" db="EMBL/GenBank/DDBJ databases">
        <authorList>
            <person name="Afonso C.L."/>
            <person name="Miller P.J."/>
            <person name="Scott M.A."/>
            <person name="Spackman E."/>
            <person name="Goraichik I."/>
            <person name="Dimitrov K.M."/>
            <person name="Suarez D.L."/>
            <person name="Swayne D.E."/>
        </authorList>
    </citation>
    <scope>NUCLEOTIDE SEQUENCE [LARGE SCALE GENOMIC DNA]</scope>
    <source>
        <strain evidence="1">SB41UT1</strain>
    </source>
</reference>
<evidence type="ECO:0000313" key="2">
    <source>
        <dbReference type="Proteomes" id="UP000196573"/>
    </source>
</evidence>
<name>A0A1X7AH51_9GAMM</name>
<dbReference type="OrthoDB" id="7057373at2"/>
<evidence type="ECO:0000313" key="1">
    <source>
        <dbReference type="EMBL" id="SMA41710.1"/>
    </source>
</evidence>
<keyword evidence="2" id="KW-1185">Reference proteome</keyword>
<proteinExistence type="predicted"/>
<accession>A0A1X7AH51</accession>
<gene>
    <name evidence="1" type="ORF">EHSB41UT_01310</name>
</gene>
<protein>
    <submittedName>
        <fullName evidence="1">Uncharacterized protein</fullName>
    </submittedName>
</protein>
<dbReference type="Proteomes" id="UP000196573">
    <property type="component" value="Unassembled WGS sequence"/>
</dbReference>
<dbReference type="EMBL" id="FWPT01000003">
    <property type="protein sequence ID" value="SMA41710.1"/>
    <property type="molecule type" value="Genomic_DNA"/>
</dbReference>
<dbReference type="RefSeq" id="WP_087108139.1">
    <property type="nucleotide sequence ID" value="NZ_CBCSCN010000009.1"/>
</dbReference>
<organism evidence="1 2">
    <name type="scientific">Parendozoicomonas haliclonae</name>
    <dbReference type="NCBI Taxonomy" id="1960125"/>
    <lineage>
        <taxon>Bacteria</taxon>
        <taxon>Pseudomonadati</taxon>
        <taxon>Pseudomonadota</taxon>
        <taxon>Gammaproteobacteria</taxon>
        <taxon>Oceanospirillales</taxon>
        <taxon>Endozoicomonadaceae</taxon>
        <taxon>Parendozoicomonas</taxon>
    </lineage>
</organism>